<comment type="similarity">
    <text evidence="1">Belongs to the LysR transcriptional regulatory family.</text>
</comment>
<dbReference type="PANTHER" id="PTHR30118">
    <property type="entry name" value="HTH-TYPE TRANSCRIPTIONAL REGULATOR LEUO-RELATED"/>
    <property type="match status" value="1"/>
</dbReference>
<dbReference type="InterPro" id="IPR050389">
    <property type="entry name" value="LysR-type_TF"/>
</dbReference>
<dbReference type="PROSITE" id="PS50931">
    <property type="entry name" value="HTH_LYSR"/>
    <property type="match status" value="1"/>
</dbReference>
<evidence type="ECO:0000256" key="3">
    <source>
        <dbReference type="ARBA" id="ARBA00023125"/>
    </source>
</evidence>
<keyword evidence="3" id="KW-0238">DNA-binding</keyword>
<evidence type="ECO:0000256" key="4">
    <source>
        <dbReference type="ARBA" id="ARBA00023163"/>
    </source>
</evidence>
<reference evidence="6" key="1">
    <citation type="submission" date="2021-07" db="EMBL/GenBank/DDBJ databases">
        <title>Shewanella sp. YLB-07 whole genome sequence.</title>
        <authorList>
            <person name="Yu L."/>
        </authorList>
    </citation>
    <scope>NUCLEOTIDE SEQUENCE</scope>
    <source>
        <strain evidence="6">YLB-08</strain>
    </source>
</reference>
<evidence type="ECO:0000313" key="7">
    <source>
        <dbReference type="Proteomes" id="UP000316416"/>
    </source>
</evidence>
<evidence type="ECO:0000256" key="2">
    <source>
        <dbReference type="ARBA" id="ARBA00023015"/>
    </source>
</evidence>
<dbReference type="Pfam" id="PF03466">
    <property type="entry name" value="LysR_substrate"/>
    <property type="match status" value="1"/>
</dbReference>
<protein>
    <submittedName>
        <fullName evidence="6">LysR family transcriptional regulator</fullName>
    </submittedName>
</protein>
<dbReference type="SUPFAM" id="SSF53850">
    <property type="entry name" value="Periplasmic binding protein-like II"/>
    <property type="match status" value="1"/>
</dbReference>
<dbReference type="InterPro" id="IPR036390">
    <property type="entry name" value="WH_DNA-bd_sf"/>
</dbReference>
<sequence>MKQVSRLDYFTLQVFIGLVELKNGSAVADKLNTTQSKVSRALSCMREVLCDELFVRQKYGFEPNRLALKITPMVQAVLQQYDKIIAATSDKKISSYELTVAAYEHWSFMVLNCIQQSCRCVEGGVHVNVLPWSENVGQRLSQGKIDCSISIAPINHPMVTDSKIGDITHFFIVARAGHPLLESPQPLVDIFNYNIGLVNSNLQNNQQHPIEEYAQANDIDIRVVLKSPSVNMIIDHVSNTEDVCILSSAMSFYYFENRTDVGFTDISSDWRKTFGLTCDSYYLHCHQTVLPQIVSCLESLLTNKLREMQAHYDNTIKSIADTHVISTCCSKNNCTGLECHTDCHHFNNTEPETV</sequence>
<evidence type="ECO:0000313" key="6">
    <source>
        <dbReference type="EMBL" id="QPG60625.1"/>
    </source>
</evidence>
<dbReference type="Proteomes" id="UP000316416">
    <property type="component" value="Chromosome"/>
</dbReference>
<proteinExistence type="inferred from homology"/>
<name>A0ABX6VG09_9GAMM</name>
<dbReference type="InterPro" id="IPR005119">
    <property type="entry name" value="LysR_subst-bd"/>
</dbReference>
<keyword evidence="2" id="KW-0805">Transcription regulation</keyword>
<dbReference type="InterPro" id="IPR000847">
    <property type="entry name" value="LysR_HTH_N"/>
</dbReference>
<evidence type="ECO:0000256" key="1">
    <source>
        <dbReference type="ARBA" id="ARBA00009437"/>
    </source>
</evidence>
<evidence type="ECO:0000259" key="5">
    <source>
        <dbReference type="PROSITE" id="PS50931"/>
    </source>
</evidence>
<gene>
    <name evidence="6" type="ORF">FM038_023235</name>
</gene>
<dbReference type="Gene3D" id="1.10.10.10">
    <property type="entry name" value="Winged helix-like DNA-binding domain superfamily/Winged helix DNA-binding domain"/>
    <property type="match status" value="1"/>
</dbReference>
<dbReference type="Gene3D" id="3.40.190.10">
    <property type="entry name" value="Periplasmic binding protein-like II"/>
    <property type="match status" value="2"/>
</dbReference>
<keyword evidence="4" id="KW-0804">Transcription</keyword>
<organism evidence="6 7">
    <name type="scientific">Shewanella eurypsychrophilus</name>
    <dbReference type="NCBI Taxonomy" id="2593656"/>
    <lineage>
        <taxon>Bacteria</taxon>
        <taxon>Pseudomonadati</taxon>
        <taxon>Pseudomonadota</taxon>
        <taxon>Gammaproteobacteria</taxon>
        <taxon>Alteromonadales</taxon>
        <taxon>Shewanellaceae</taxon>
        <taxon>Shewanella</taxon>
    </lineage>
</organism>
<accession>A0ABX6VG09</accession>
<dbReference type="EMBL" id="CP045503">
    <property type="protein sequence ID" value="QPG60625.1"/>
    <property type="molecule type" value="Genomic_DNA"/>
</dbReference>
<feature type="domain" description="HTH lysR-type" evidence="5">
    <location>
        <begin position="12"/>
        <end position="64"/>
    </location>
</feature>
<dbReference type="PANTHER" id="PTHR30118:SF7">
    <property type="entry name" value="TRANSCRIPTIONAL REGULATOR LYSR FAMILY"/>
    <property type="match status" value="1"/>
</dbReference>
<dbReference type="InterPro" id="IPR036388">
    <property type="entry name" value="WH-like_DNA-bd_sf"/>
</dbReference>
<dbReference type="Pfam" id="PF00126">
    <property type="entry name" value="HTH_1"/>
    <property type="match status" value="1"/>
</dbReference>
<dbReference type="SUPFAM" id="SSF46785">
    <property type="entry name" value="Winged helix' DNA-binding domain"/>
    <property type="match status" value="1"/>
</dbReference>
<keyword evidence="7" id="KW-1185">Reference proteome</keyword>